<dbReference type="InterPro" id="IPR050229">
    <property type="entry name" value="GlpE_sulfurtransferase"/>
</dbReference>
<keyword evidence="2" id="KW-0808">Transferase</keyword>
<dbReference type="InterPro" id="IPR036873">
    <property type="entry name" value="Rhodanese-like_dom_sf"/>
</dbReference>
<dbReference type="Pfam" id="PF00581">
    <property type="entry name" value="Rhodanese"/>
    <property type="match status" value="1"/>
</dbReference>
<organism evidence="2 3">
    <name type="scientific">Marinobacter psychrophilus</name>
    <dbReference type="NCBI Taxonomy" id="330734"/>
    <lineage>
        <taxon>Bacteria</taxon>
        <taxon>Pseudomonadati</taxon>
        <taxon>Pseudomonadota</taxon>
        <taxon>Gammaproteobacteria</taxon>
        <taxon>Pseudomonadales</taxon>
        <taxon>Marinobacteraceae</taxon>
        <taxon>Marinobacter</taxon>
    </lineage>
</organism>
<dbReference type="AlphaFoldDB" id="A0A0H4IHE1"/>
<reference evidence="2 3" key="1">
    <citation type="submission" date="2015-05" db="EMBL/GenBank/DDBJ databases">
        <title>Complete genome of Marinobacter psychrophilus strain 20041T isolated from sea-ice of the Canadian Basin.</title>
        <authorList>
            <person name="Song L."/>
            <person name="Ren L."/>
            <person name="Yu Y."/>
            <person name="Wang X."/>
        </authorList>
    </citation>
    <scope>NUCLEOTIDE SEQUENCE [LARGE SCALE GENOMIC DNA]</scope>
    <source>
        <strain evidence="2 3">20041</strain>
    </source>
</reference>
<name>A0A0H4IHE1_9GAMM</name>
<sequence>MQSLTAPELAAWFVDAARPNPVLLDVREPWEFQICHISGALTMPMNTIHDKLSELDLEHSIVCICHHGVRSMQVGLFLQKQGFNHVSNLTGGVHAWALQIDGTMPTY</sequence>
<evidence type="ECO:0000259" key="1">
    <source>
        <dbReference type="PROSITE" id="PS50206"/>
    </source>
</evidence>
<dbReference type="EMBL" id="CP011494">
    <property type="protein sequence ID" value="AKO54292.1"/>
    <property type="molecule type" value="Genomic_DNA"/>
</dbReference>
<dbReference type="InterPro" id="IPR001763">
    <property type="entry name" value="Rhodanese-like_dom"/>
</dbReference>
<evidence type="ECO:0000313" key="3">
    <source>
        <dbReference type="Proteomes" id="UP000036406"/>
    </source>
</evidence>
<dbReference type="PANTHER" id="PTHR43031:SF17">
    <property type="entry name" value="SULFURTRANSFERASE YTWF-RELATED"/>
    <property type="match status" value="1"/>
</dbReference>
<protein>
    <submittedName>
        <fullName evidence="2">Sulfurtransferase</fullName>
    </submittedName>
</protein>
<dbReference type="STRING" id="330734.ABA45_09135"/>
<dbReference type="PANTHER" id="PTHR43031">
    <property type="entry name" value="FAD-DEPENDENT OXIDOREDUCTASE"/>
    <property type="match status" value="1"/>
</dbReference>
<dbReference type="PATRIC" id="fig|330734.3.peg.1921"/>
<proteinExistence type="predicted"/>
<accession>A0A0H4IHE1</accession>
<dbReference type="PROSITE" id="PS50206">
    <property type="entry name" value="RHODANESE_3"/>
    <property type="match status" value="1"/>
</dbReference>
<dbReference type="SMART" id="SM00450">
    <property type="entry name" value="RHOD"/>
    <property type="match status" value="1"/>
</dbReference>
<evidence type="ECO:0000313" key="2">
    <source>
        <dbReference type="EMBL" id="AKO54292.1"/>
    </source>
</evidence>
<keyword evidence="3" id="KW-1185">Reference proteome</keyword>
<dbReference type="Gene3D" id="3.40.250.10">
    <property type="entry name" value="Rhodanese-like domain"/>
    <property type="match status" value="1"/>
</dbReference>
<dbReference type="GO" id="GO:0016740">
    <property type="term" value="F:transferase activity"/>
    <property type="evidence" value="ECO:0007669"/>
    <property type="project" value="UniProtKB-KW"/>
</dbReference>
<feature type="domain" description="Rhodanese" evidence="1">
    <location>
        <begin position="17"/>
        <end position="105"/>
    </location>
</feature>
<dbReference type="KEGG" id="mpq:ABA45_09135"/>
<dbReference type="SUPFAM" id="SSF52821">
    <property type="entry name" value="Rhodanese/Cell cycle control phosphatase"/>
    <property type="match status" value="1"/>
</dbReference>
<dbReference type="Proteomes" id="UP000036406">
    <property type="component" value="Chromosome"/>
</dbReference>
<gene>
    <name evidence="2" type="ORF">ABA45_09135</name>
</gene>